<dbReference type="eggNOG" id="COG1882">
    <property type="taxonomic scope" value="Bacteria"/>
</dbReference>
<evidence type="ECO:0000259" key="1">
    <source>
        <dbReference type="Pfam" id="PF02901"/>
    </source>
</evidence>
<dbReference type="KEGG" id="smia:P344_05060"/>
<gene>
    <name evidence="2" type="ORF">P344_05060</name>
</gene>
<dbReference type="EMBL" id="CP006720">
    <property type="protein sequence ID" value="AHI58334.1"/>
    <property type="molecule type" value="Genomic_DNA"/>
</dbReference>
<dbReference type="Pfam" id="PF02901">
    <property type="entry name" value="PFL-like"/>
    <property type="match status" value="1"/>
</dbReference>
<dbReference type="HOGENOM" id="CLU_2810278_0_0_14"/>
<dbReference type="GO" id="GO:0005829">
    <property type="term" value="C:cytosol"/>
    <property type="evidence" value="ECO:0007669"/>
    <property type="project" value="TreeGrafter"/>
</dbReference>
<dbReference type="GO" id="GO:0008861">
    <property type="term" value="F:formate C-acetyltransferase activity"/>
    <property type="evidence" value="ECO:0007669"/>
    <property type="project" value="TreeGrafter"/>
</dbReference>
<accession>W6AX69</accession>
<dbReference type="PANTHER" id="PTHR30191:SF0">
    <property type="entry name" value="FORMATE ACETYLTRANSFERASE 1"/>
    <property type="match status" value="1"/>
</dbReference>
<evidence type="ECO:0000313" key="3">
    <source>
        <dbReference type="Proteomes" id="UP000019260"/>
    </source>
</evidence>
<dbReference type="InterPro" id="IPR004184">
    <property type="entry name" value="PFL_dom"/>
</dbReference>
<keyword evidence="3" id="KW-1185">Reference proteome</keyword>
<dbReference type="InterPro" id="IPR050244">
    <property type="entry name" value="Auton_GlycylRad_Cofactor"/>
</dbReference>
<protein>
    <recommendedName>
        <fullName evidence="1">PFL domain-containing protein</fullName>
    </recommendedName>
</protein>
<proteinExistence type="predicted"/>
<dbReference type="SUPFAM" id="SSF51998">
    <property type="entry name" value="PFL-like glycyl radical enzymes"/>
    <property type="match status" value="1"/>
</dbReference>
<feature type="domain" description="PFL" evidence="1">
    <location>
        <begin position="10"/>
        <end position="54"/>
    </location>
</feature>
<dbReference type="PATRIC" id="fig|838561.3.peg.970"/>
<organism evidence="2 3">
    <name type="scientific">Spiroplasma mirum ATCC 29335</name>
    <dbReference type="NCBI Taxonomy" id="838561"/>
    <lineage>
        <taxon>Bacteria</taxon>
        <taxon>Bacillati</taxon>
        <taxon>Mycoplasmatota</taxon>
        <taxon>Mollicutes</taxon>
        <taxon>Entomoplasmatales</taxon>
        <taxon>Spiroplasmataceae</taxon>
        <taxon>Spiroplasma</taxon>
    </lineage>
</organism>
<dbReference type="AlphaFoldDB" id="W6AX69"/>
<sequence length="67" mass="7536">MGVLDADKDLPVTITSHAPDYLDKDLEKVVGVQTEKPFKRAMKANGGVRMVQTVMLMKRMDLKFPTE</sequence>
<evidence type="ECO:0000313" key="2">
    <source>
        <dbReference type="EMBL" id="AHI58334.1"/>
    </source>
</evidence>
<dbReference type="Gene3D" id="3.20.70.20">
    <property type="match status" value="1"/>
</dbReference>
<dbReference type="PANTHER" id="PTHR30191">
    <property type="entry name" value="FORMATE ACETYLTRANSFERASE"/>
    <property type="match status" value="1"/>
</dbReference>
<name>W6AX69_9MOLU</name>
<dbReference type="STRING" id="838561.P344_05060"/>
<dbReference type="Proteomes" id="UP000019260">
    <property type="component" value="Chromosome"/>
</dbReference>
<reference evidence="2 3" key="1">
    <citation type="submission" date="2013-09" db="EMBL/GenBank/DDBJ databases">
        <title>Complete genome sequence of Spiroplasma mirum suckling mouse cataract agent.</title>
        <authorList>
            <person name="Landry C.A."/>
            <person name="Bastian F.O."/>
            <person name="Thune R.L."/>
        </authorList>
    </citation>
    <scope>NUCLEOTIDE SEQUENCE [LARGE SCALE GENOMIC DNA]</scope>
    <source>
        <strain evidence="2 3">SMCA</strain>
    </source>
</reference>